<evidence type="ECO:0000256" key="1">
    <source>
        <dbReference type="SAM" id="MobiDB-lite"/>
    </source>
</evidence>
<name>A0A9B0GM34_ODORO</name>
<evidence type="ECO:0000313" key="2">
    <source>
        <dbReference type="Proteomes" id="UP000245340"/>
    </source>
</evidence>
<proteinExistence type="predicted"/>
<dbReference type="Proteomes" id="UP000245340">
    <property type="component" value="Unplaced"/>
</dbReference>
<feature type="compositionally biased region" description="Basic and acidic residues" evidence="1">
    <location>
        <begin position="7"/>
        <end position="35"/>
    </location>
</feature>
<gene>
    <name evidence="3" type="primary">LOC101385905</name>
</gene>
<reference evidence="3" key="1">
    <citation type="submission" date="2025-08" db="UniProtKB">
        <authorList>
            <consortium name="RefSeq"/>
        </authorList>
    </citation>
    <scope>IDENTIFICATION</scope>
</reference>
<dbReference type="AlphaFoldDB" id="A0A9B0GM34"/>
<sequence>MGNTKTDWPEEEHKPAKASEKKWLEGEKESQERMSRRSSCHQEVGSISLFSGWPCDLLFYQYSEEEVIVYQFRRPCVLLPCLTRNPAWLPGGQAHVHSLGQLSPILRSSLIKRG</sequence>
<keyword evidence="2" id="KW-1185">Reference proteome</keyword>
<evidence type="ECO:0000313" key="3">
    <source>
        <dbReference type="RefSeq" id="XP_004402605.1"/>
    </source>
</evidence>
<protein>
    <submittedName>
        <fullName evidence="3">Uncharacterized protein LOC101385905</fullName>
    </submittedName>
</protein>
<organism evidence="2 3">
    <name type="scientific">Odobenus rosmarus divergens</name>
    <name type="common">Pacific walrus</name>
    <dbReference type="NCBI Taxonomy" id="9708"/>
    <lineage>
        <taxon>Eukaryota</taxon>
        <taxon>Metazoa</taxon>
        <taxon>Chordata</taxon>
        <taxon>Craniata</taxon>
        <taxon>Vertebrata</taxon>
        <taxon>Euteleostomi</taxon>
        <taxon>Mammalia</taxon>
        <taxon>Eutheria</taxon>
        <taxon>Laurasiatheria</taxon>
        <taxon>Carnivora</taxon>
        <taxon>Caniformia</taxon>
        <taxon>Pinnipedia</taxon>
        <taxon>Odobenidae</taxon>
        <taxon>Odobenus</taxon>
    </lineage>
</organism>
<feature type="region of interest" description="Disordered" evidence="1">
    <location>
        <begin position="1"/>
        <end position="40"/>
    </location>
</feature>
<dbReference type="RefSeq" id="XP_004402605.1">
    <property type="nucleotide sequence ID" value="XM_004402548.1"/>
</dbReference>
<accession>A0A9B0GM34</accession>